<reference evidence="1" key="1">
    <citation type="submission" date="2017-12" db="EMBL/GenBank/DDBJ databases">
        <title>FDA dAtabase for Regulatory Grade micrObial Sequences (FDA-ARGOS): Supporting development and validation of Infectious Disease Dx tests.</title>
        <authorList>
            <person name="Hoffmann M."/>
            <person name="Allard M."/>
            <person name="Evans P."/>
            <person name="Brown E."/>
            <person name="Tallon L.J."/>
            <person name="Sadzewicz L."/>
            <person name="Sengamalay N."/>
            <person name="Ott S."/>
            <person name="Godinez A."/>
            <person name="Nagaraj S."/>
            <person name="Vavikolanu K."/>
            <person name="Aluvathingal J."/>
            <person name="Nadendla S."/>
            <person name="Hobson J."/>
            <person name="Sichtig H."/>
        </authorList>
    </citation>
    <scope>NUCLEOTIDE SEQUENCE [LARGE SCALE GENOMIC DNA]</scope>
    <source>
        <strain evidence="1">FDAARGOS_118</strain>
    </source>
</reference>
<keyword evidence="2" id="KW-1185">Reference proteome</keyword>
<sequence length="116" mass="13365">MSEKYCNYTVNPDLPITRDAFKRLPCSLPLAHPEFVEPTSREVKSLRLLLGFSQADLGVFAGKRVTKKGCSHVRKWETDESKAEHRDIELNVWRRMLYAAGVCTVCDDIDFIKYNK</sequence>
<proteinExistence type="predicted"/>
<protein>
    <recommendedName>
        <fullName evidence="3">Transcriptional regulator</fullName>
    </recommendedName>
</protein>
<organism evidence="1 2">
    <name type="scientific">Vibrio vulnificus</name>
    <dbReference type="NCBI Taxonomy" id="672"/>
    <lineage>
        <taxon>Bacteria</taxon>
        <taxon>Pseudomonadati</taxon>
        <taxon>Pseudomonadota</taxon>
        <taxon>Gammaproteobacteria</taxon>
        <taxon>Vibrionales</taxon>
        <taxon>Vibrionaceae</taxon>
        <taxon>Vibrio</taxon>
    </lineage>
</organism>
<evidence type="ECO:0000313" key="1">
    <source>
        <dbReference type="EMBL" id="PNM76906.1"/>
    </source>
</evidence>
<evidence type="ECO:0000313" key="2">
    <source>
        <dbReference type="Proteomes" id="UP000054370"/>
    </source>
</evidence>
<gene>
    <name evidence="1" type="ORF">AL548_007255</name>
</gene>
<name>A0ABX4X0D3_VIBVL</name>
<dbReference type="EMBL" id="LOSH02000002">
    <property type="protein sequence ID" value="PNM76906.1"/>
    <property type="molecule type" value="Genomic_DNA"/>
</dbReference>
<dbReference type="RefSeq" id="WP_051957157.1">
    <property type="nucleotide sequence ID" value="NZ_JAMQXX010000038.1"/>
</dbReference>
<comment type="caution">
    <text evidence="1">The sequence shown here is derived from an EMBL/GenBank/DDBJ whole genome shotgun (WGS) entry which is preliminary data.</text>
</comment>
<evidence type="ECO:0008006" key="3">
    <source>
        <dbReference type="Google" id="ProtNLM"/>
    </source>
</evidence>
<accession>A0ABX4X0D3</accession>
<dbReference type="Proteomes" id="UP000054370">
    <property type="component" value="Unassembled WGS sequence"/>
</dbReference>